<dbReference type="AlphaFoldDB" id="A0AAX0U957"/>
<sequence>MALGVRRPARSRRNRRAAGRETPAGAACGAVPGPLAPRARALTTLGKLDFAQRMAEPVPHNEQTVVRLIR</sequence>
<gene>
    <name evidence="2" type="ORF">CWD88_17470</name>
</gene>
<reference evidence="2 3" key="1">
    <citation type="submission" date="2017-11" db="EMBL/GenBank/DDBJ databases">
        <title>Molecular characterization of Burkholderia pseudomallei and closely related isolates from Vietnam.</title>
        <authorList>
            <person name="Ustinov D.V."/>
            <person name="Antonov A.S."/>
            <person name="Avdusheva E.F."/>
            <person name="Shpak I.M."/>
            <person name="Zakharova I.B."/>
            <person name="Thi L.A."/>
            <person name="Teteryatnikova N."/>
            <person name="Lopasteyskaya Y.A."/>
            <person name="Kuzyutina J.A."/>
            <person name="Ngo T.N."/>
            <person name="Victorov D.V."/>
        </authorList>
    </citation>
    <scope>NUCLEOTIDE SEQUENCE [LARGE SCALE GENOMIC DNA]</scope>
    <source>
        <strain evidence="2 3">V1512</strain>
    </source>
</reference>
<dbReference type="Proteomes" id="UP000231878">
    <property type="component" value="Unassembled WGS sequence"/>
</dbReference>
<evidence type="ECO:0000256" key="1">
    <source>
        <dbReference type="SAM" id="MobiDB-lite"/>
    </source>
</evidence>
<protein>
    <submittedName>
        <fullName evidence="2">Uncharacterized protein</fullName>
    </submittedName>
</protein>
<feature type="compositionally biased region" description="Basic residues" evidence="1">
    <location>
        <begin position="7"/>
        <end position="17"/>
    </location>
</feature>
<proteinExistence type="predicted"/>
<evidence type="ECO:0000313" key="3">
    <source>
        <dbReference type="Proteomes" id="UP000231878"/>
    </source>
</evidence>
<name>A0AAX0U957_BURPE</name>
<evidence type="ECO:0000313" key="2">
    <source>
        <dbReference type="EMBL" id="PJO64986.1"/>
    </source>
</evidence>
<feature type="region of interest" description="Disordered" evidence="1">
    <location>
        <begin position="1"/>
        <end position="31"/>
    </location>
</feature>
<organism evidence="2 3">
    <name type="scientific">Burkholderia pseudomallei</name>
    <name type="common">Pseudomonas pseudomallei</name>
    <dbReference type="NCBI Taxonomy" id="28450"/>
    <lineage>
        <taxon>Bacteria</taxon>
        <taxon>Pseudomonadati</taxon>
        <taxon>Pseudomonadota</taxon>
        <taxon>Betaproteobacteria</taxon>
        <taxon>Burkholderiales</taxon>
        <taxon>Burkholderiaceae</taxon>
        <taxon>Burkholderia</taxon>
        <taxon>pseudomallei group</taxon>
    </lineage>
</organism>
<dbReference type="EMBL" id="PHRB01000016">
    <property type="protein sequence ID" value="PJO64986.1"/>
    <property type="molecule type" value="Genomic_DNA"/>
</dbReference>
<comment type="caution">
    <text evidence="2">The sequence shown here is derived from an EMBL/GenBank/DDBJ whole genome shotgun (WGS) entry which is preliminary data.</text>
</comment>
<accession>A0AAX0U957</accession>